<keyword evidence="2" id="KW-0238">DNA-binding</keyword>
<dbReference type="Pfam" id="PF12840">
    <property type="entry name" value="HTH_20"/>
    <property type="match status" value="1"/>
</dbReference>
<organism evidence="2 3">
    <name type="scientific">Psychromicrobium silvestre</name>
    <dbReference type="NCBI Taxonomy" id="1645614"/>
    <lineage>
        <taxon>Bacteria</taxon>
        <taxon>Bacillati</taxon>
        <taxon>Actinomycetota</taxon>
        <taxon>Actinomycetes</taxon>
        <taxon>Micrococcales</taxon>
        <taxon>Micrococcaceae</taxon>
        <taxon>Psychromicrobium</taxon>
    </lineage>
</organism>
<dbReference type="InterPro" id="IPR036390">
    <property type="entry name" value="WH_DNA-bd_sf"/>
</dbReference>
<evidence type="ECO:0000313" key="3">
    <source>
        <dbReference type="Proteomes" id="UP000521748"/>
    </source>
</evidence>
<comment type="caution">
    <text evidence="2">The sequence shown here is derived from an EMBL/GenBank/DDBJ whole genome shotgun (WGS) entry which is preliminary data.</text>
</comment>
<dbReference type="AlphaFoldDB" id="A0A7Y9S7F4"/>
<feature type="domain" description="HTH arsR-type" evidence="1">
    <location>
        <begin position="15"/>
        <end position="106"/>
    </location>
</feature>
<dbReference type="RefSeq" id="WP_179389337.1">
    <property type="nucleotide sequence ID" value="NZ_JACBYQ010000002.1"/>
</dbReference>
<gene>
    <name evidence="2" type="ORF">FHU41_001820</name>
</gene>
<protein>
    <submittedName>
        <fullName evidence="2">DNA-binding transcriptional ArsR family regulator</fullName>
    </submittedName>
</protein>
<proteinExistence type="predicted"/>
<reference evidence="2 3" key="1">
    <citation type="submission" date="2020-07" db="EMBL/GenBank/DDBJ databases">
        <title>Sequencing the genomes of 1000 actinobacteria strains.</title>
        <authorList>
            <person name="Klenk H.-P."/>
        </authorList>
    </citation>
    <scope>NUCLEOTIDE SEQUENCE [LARGE SCALE GENOMIC DNA]</scope>
    <source>
        <strain evidence="2 3">DSM 102047</strain>
    </source>
</reference>
<keyword evidence="3" id="KW-1185">Reference proteome</keyword>
<dbReference type="CDD" id="cd00090">
    <property type="entry name" value="HTH_ARSR"/>
    <property type="match status" value="1"/>
</dbReference>
<dbReference type="Proteomes" id="UP000521748">
    <property type="component" value="Unassembled WGS sequence"/>
</dbReference>
<dbReference type="InterPro" id="IPR001845">
    <property type="entry name" value="HTH_ArsR_DNA-bd_dom"/>
</dbReference>
<accession>A0A7Y9S7F4</accession>
<dbReference type="Gene3D" id="1.10.10.10">
    <property type="entry name" value="Winged helix-like DNA-binding domain superfamily/Winged helix DNA-binding domain"/>
    <property type="match status" value="1"/>
</dbReference>
<evidence type="ECO:0000259" key="1">
    <source>
        <dbReference type="SMART" id="SM00418"/>
    </source>
</evidence>
<dbReference type="InterPro" id="IPR011991">
    <property type="entry name" value="ArsR-like_HTH"/>
</dbReference>
<name>A0A7Y9S7F4_9MICC</name>
<dbReference type="GO" id="GO:0003677">
    <property type="term" value="F:DNA binding"/>
    <property type="evidence" value="ECO:0007669"/>
    <property type="project" value="UniProtKB-KW"/>
</dbReference>
<dbReference type="SMART" id="SM00418">
    <property type="entry name" value="HTH_ARSR"/>
    <property type="match status" value="1"/>
</dbReference>
<dbReference type="SUPFAM" id="SSF46785">
    <property type="entry name" value="Winged helix' DNA-binding domain"/>
    <property type="match status" value="1"/>
</dbReference>
<dbReference type="EMBL" id="JACBYQ010000002">
    <property type="protein sequence ID" value="NYE95570.1"/>
    <property type="molecule type" value="Genomic_DNA"/>
</dbReference>
<dbReference type="InterPro" id="IPR036388">
    <property type="entry name" value="WH-like_DNA-bd_sf"/>
</dbReference>
<dbReference type="GO" id="GO:0003700">
    <property type="term" value="F:DNA-binding transcription factor activity"/>
    <property type="evidence" value="ECO:0007669"/>
    <property type="project" value="InterPro"/>
</dbReference>
<sequence length="198" mass="21975">MPERERSELVITDAQAIRAMAHRLRLEVIDELFASQTPATATELAHRFGGTPSAMSYHLRALEKWGFVQRSSGTDGTDQRERRWQATAQSVRVGEGVAASALLGSTLIEIQFGQVLDRINAAMRQVNLVGEKGSPSMFISTTKLKLSESQRKLFAEDYQTLVDKYRQLGEDSDQQASYLHTVFVPDDPGEVSTEDSPS</sequence>
<evidence type="ECO:0000313" key="2">
    <source>
        <dbReference type="EMBL" id="NYE95570.1"/>
    </source>
</evidence>